<feature type="chain" id="PRO_5039508786" description="L,D-transpeptidase catalytic domain" evidence="1">
    <location>
        <begin position="27"/>
        <end position="239"/>
    </location>
</feature>
<dbReference type="STRING" id="642780.SAMN04488570_3264"/>
<evidence type="ECO:0000313" key="2">
    <source>
        <dbReference type="EMBL" id="SDT00286.1"/>
    </source>
</evidence>
<keyword evidence="1" id="KW-0732">Signal</keyword>
<accession>A0A1H1WV83</accession>
<evidence type="ECO:0000313" key="3">
    <source>
        <dbReference type="Proteomes" id="UP000198859"/>
    </source>
</evidence>
<feature type="signal peptide" evidence="1">
    <location>
        <begin position="1"/>
        <end position="26"/>
    </location>
</feature>
<dbReference type="AlphaFoldDB" id="A0A1H1WV83"/>
<proteinExistence type="predicted"/>
<organism evidence="2 3">
    <name type="scientific">Nocardioides scoriae</name>
    <dbReference type="NCBI Taxonomy" id="642780"/>
    <lineage>
        <taxon>Bacteria</taxon>
        <taxon>Bacillati</taxon>
        <taxon>Actinomycetota</taxon>
        <taxon>Actinomycetes</taxon>
        <taxon>Propionibacteriales</taxon>
        <taxon>Nocardioidaceae</taxon>
        <taxon>Nocardioides</taxon>
    </lineage>
</organism>
<dbReference type="EMBL" id="LT629757">
    <property type="protein sequence ID" value="SDT00286.1"/>
    <property type="molecule type" value="Genomic_DNA"/>
</dbReference>
<sequence length="239" mass="26092">MSSFPRAARRTVVLLAALVLAGTGVAVPSPSGATAPSTTGVAAAAPHGVPVVSGQLLRAAPVLRRKATIRFEKNVDGSPFRSRVVWRSWKRSGAGSPWKLTEEAAWRAGSGTGPRAKDSCAKGEGWLPNGVYSFVQHDRRDGTYIDGRVFELAAKPCRDGTLREMLFIHSEQTVDNGQCADLPGDQRCRWEVPRWNDYRSAGCIKMAPGDLAALTRRFHRYYAADVRYPTDQVRVRVLG</sequence>
<evidence type="ECO:0000256" key="1">
    <source>
        <dbReference type="SAM" id="SignalP"/>
    </source>
</evidence>
<dbReference type="Proteomes" id="UP000198859">
    <property type="component" value="Chromosome I"/>
</dbReference>
<dbReference type="RefSeq" id="WP_091731816.1">
    <property type="nucleotide sequence ID" value="NZ_LT629757.1"/>
</dbReference>
<reference evidence="3" key="1">
    <citation type="submission" date="2016-10" db="EMBL/GenBank/DDBJ databases">
        <authorList>
            <person name="Varghese N."/>
            <person name="Submissions S."/>
        </authorList>
    </citation>
    <scope>NUCLEOTIDE SEQUENCE [LARGE SCALE GENOMIC DNA]</scope>
    <source>
        <strain evidence="3">DSM 22127</strain>
    </source>
</reference>
<gene>
    <name evidence="2" type="ORF">SAMN04488570_3264</name>
</gene>
<keyword evidence="3" id="KW-1185">Reference proteome</keyword>
<evidence type="ECO:0008006" key="4">
    <source>
        <dbReference type="Google" id="ProtNLM"/>
    </source>
</evidence>
<name>A0A1H1WV83_9ACTN</name>
<dbReference type="OrthoDB" id="4221737at2"/>
<protein>
    <recommendedName>
        <fullName evidence="4">L,D-transpeptidase catalytic domain</fullName>
    </recommendedName>
</protein>